<reference evidence="4" key="1">
    <citation type="submission" date="2022-03" db="EMBL/GenBank/DDBJ databases">
        <title>Comparative Genomics of East African Camel-Associated Staphylococcaceae spp.: Diversity and Inheritance of Traits Involved in Host-Pathogen Interactions.</title>
        <authorList>
            <person name="Akarsu H."/>
            <person name="Liljander A."/>
            <person name="Younan M."/>
            <person name="Brodard I."/>
            <person name="Glucks I."/>
            <person name="Labroussaa F."/>
            <person name="Overesch G."/>
            <person name="Kuhnert P."/>
            <person name="Perreten V."/>
            <person name="Drexler J.F."/>
            <person name="Corman V.M."/>
            <person name="Falquet L."/>
            <person name="Jores J."/>
        </authorList>
    </citation>
    <scope>NUCLEOTIDE SEQUENCE</scope>
    <source>
        <strain evidence="4">IVB6197</strain>
    </source>
</reference>
<proteinExistence type="inferred from homology"/>
<keyword evidence="4" id="KW-0808">Transferase</keyword>
<sequence>MSRYDRQEKFHAFGQQGQQKLAQMHAFIVGVGALGSGIAEQLVRSGVGKLTILDKDIVSMSNLHRQSGYLEIDANQLRPKVYALKERLNAMNSHVEINALNKELTSNNAETLFLQYQPDLILDGLDRYEPRYLLNEVCHKLNIPYIYSAVVGSQVSVFPIGKDGPCLNCLMPDVPETMESCAQYGVLPPAVHIASSLVVAEVFHYVMHGQFSFEMKAFDIYKNTFKSIDINELKEAACDVCQKHHYQRLTHKQQHTETFCGGVIQVRLTPQDFQRPLAQEVLILHQNAYVKRLKYKHYTMTFFQDGRLLIYGSSHTKYVDDVTRHIFFSS</sequence>
<dbReference type="FunFam" id="3.40.50.720:FF:000080">
    <property type="entry name" value="Thiazole biosynthesis adenylyltransferase ThiF"/>
    <property type="match status" value="1"/>
</dbReference>
<evidence type="ECO:0000256" key="2">
    <source>
        <dbReference type="SAM" id="Phobius"/>
    </source>
</evidence>
<dbReference type="CDD" id="cd00757">
    <property type="entry name" value="ThiF_MoeB_HesA_family"/>
    <property type="match status" value="1"/>
</dbReference>
<name>A0ABD7TS22_9STAP</name>
<evidence type="ECO:0000313" key="5">
    <source>
        <dbReference type="Proteomes" id="UP001065705"/>
    </source>
</evidence>
<dbReference type="InterPro" id="IPR045886">
    <property type="entry name" value="ThiF/MoeB/HesA"/>
</dbReference>
<accession>A0ABD7TS22</accession>
<keyword evidence="4" id="KW-0548">Nucleotidyltransferase</keyword>
<dbReference type="Pfam" id="PF00899">
    <property type="entry name" value="ThiF"/>
    <property type="match status" value="1"/>
</dbReference>
<keyword evidence="2" id="KW-1133">Transmembrane helix</keyword>
<dbReference type="AlphaFoldDB" id="A0ABD7TS22"/>
<dbReference type="Proteomes" id="UP001065705">
    <property type="component" value="Chromosome"/>
</dbReference>
<evidence type="ECO:0000259" key="3">
    <source>
        <dbReference type="Pfam" id="PF00899"/>
    </source>
</evidence>
<dbReference type="InterPro" id="IPR035985">
    <property type="entry name" value="Ubiquitin-activating_enz"/>
</dbReference>
<dbReference type="PANTHER" id="PTHR10953">
    <property type="entry name" value="UBIQUITIN-ACTIVATING ENZYME E1"/>
    <property type="match status" value="1"/>
</dbReference>
<gene>
    <name evidence="4" type="ORF">MUA95_10295</name>
</gene>
<dbReference type="PANTHER" id="PTHR10953:SF102">
    <property type="entry name" value="ADENYLYLTRANSFERASE AND SULFURTRANSFERASE MOCS3"/>
    <property type="match status" value="1"/>
</dbReference>
<protein>
    <submittedName>
        <fullName evidence="4">ThiF family adenylyltransferase</fullName>
    </submittedName>
</protein>
<organism evidence="4 5">
    <name type="scientific">Staphylococcus agnetis</name>
    <dbReference type="NCBI Taxonomy" id="985762"/>
    <lineage>
        <taxon>Bacteria</taxon>
        <taxon>Bacillati</taxon>
        <taxon>Bacillota</taxon>
        <taxon>Bacilli</taxon>
        <taxon>Bacillales</taxon>
        <taxon>Staphylococcaceae</taxon>
        <taxon>Staphylococcus</taxon>
    </lineage>
</organism>
<feature type="domain" description="THIF-type NAD/FAD binding fold" evidence="3">
    <location>
        <begin position="4"/>
        <end position="239"/>
    </location>
</feature>
<dbReference type="EMBL" id="CP094809">
    <property type="protein sequence ID" value="UXU56938.1"/>
    <property type="molecule type" value="Genomic_DNA"/>
</dbReference>
<keyword evidence="2" id="KW-0472">Membrane</keyword>
<dbReference type="SUPFAM" id="SSF69572">
    <property type="entry name" value="Activating enzymes of the ubiquitin-like proteins"/>
    <property type="match status" value="1"/>
</dbReference>
<evidence type="ECO:0000313" key="4">
    <source>
        <dbReference type="EMBL" id="UXU56938.1"/>
    </source>
</evidence>
<evidence type="ECO:0000256" key="1">
    <source>
        <dbReference type="ARBA" id="ARBA00009919"/>
    </source>
</evidence>
<dbReference type="InterPro" id="IPR000594">
    <property type="entry name" value="ThiF_NAD_FAD-bd"/>
</dbReference>
<dbReference type="Gene3D" id="3.40.50.720">
    <property type="entry name" value="NAD(P)-binding Rossmann-like Domain"/>
    <property type="match status" value="1"/>
</dbReference>
<dbReference type="RefSeq" id="WP_262626313.1">
    <property type="nucleotide sequence ID" value="NZ_CP094809.1"/>
</dbReference>
<feature type="transmembrane region" description="Helical" evidence="2">
    <location>
        <begin position="21"/>
        <end position="39"/>
    </location>
</feature>
<keyword evidence="2" id="KW-0812">Transmembrane</keyword>
<comment type="similarity">
    <text evidence="1">Belongs to the HesA/MoeB/ThiF family.</text>
</comment>
<dbReference type="GO" id="GO:0016779">
    <property type="term" value="F:nucleotidyltransferase activity"/>
    <property type="evidence" value="ECO:0007669"/>
    <property type="project" value="UniProtKB-KW"/>
</dbReference>